<feature type="compositionally biased region" description="Acidic residues" evidence="9">
    <location>
        <begin position="1743"/>
        <end position="1756"/>
    </location>
</feature>
<dbReference type="EMBL" id="ML987209">
    <property type="protein sequence ID" value="KAF2241985.1"/>
    <property type="molecule type" value="Genomic_DNA"/>
</dbReference>
<dbReference type="InterPro" id="IPR029058">
    <property type="entry name" value="AB_hydrolase_fold"/>
</dbReference>
<evidence type="ECO:0000313" key="14">
    <source>
        <dbReference type="Proteomes" id="UP000800094"/>
    </source>
</evidence>
<dbReference type="Gene3D" id="3.40.366.10">
    <property type="entry name" value="Malonyl-Coenzyme A Acyl Carrier Protein, domain 2"/>
    <property type="match status" value="2"/>
</dbReference>
<dbReference type="GO" id="GO:0004315">
    <property type="term" value="F:3-oxoacyl-[acyl-carrier-protein] synthase activity"/>
    <property type="evidence" value="ECO:0007669"/>
    <property type="project" value="InterPro"/>
</dbReference>
<dbReference type="Proteomes" id="UP000800094">
    <property type="component" value="Unassembled WGS sequence"/>
</dbReference>
<dbReference type="Pfam" id="PF02801">
    <property type="entry name" value="Ketoacyl-synt_C"/>
    <property type="match status" value="1"/>
</dbReference>
<reference evidence="13" key="1">
    <citation type="journal article" date="2020" name="Stud. Mycol.">
        <title>101 Dothideomycetes genomes: a test case for predicting lifestyles and emergence of pathogens.</title>
        <authorList>
            <person name="Haridas S."/>
            <person name="Albert R."/>
            <person name="Binder M."/>
            <person name="Bloem J."/>
            <person name="Labutti K."/>
            <person name="Salamov A."/>
            <person name="Andreopoulos B."/>
            <person name="Baker S."/>
            <person name="Barry K."/>
            <person name="Bills G."/>
            <person name="Bluhm B."/>
            <person name="Cannon C."/>
            <person name="Castanera R."/>
            <person name="Culley D."/>
            <person name="Daum C."/>
            <person name="Ezra D."/>
            <person name="Gonzalez J."/>
            <person name="Henrissat B."/>
            <person name="Kuo A."/>
            <person name="Liang C."/>
            <person name="Lipzen A."/>
            <person name="Lutzoni F."/>
            <person name="Magnuson J."/>
            <person name="Mondo S."/>
            <person name="Nolan M."/>
            <person name="Ohm R."/>
            <person name="Pangilinan J."/>
            <person name="Park H.-J."/>
            <person name="Ramirez L."/>
            <person name="Alfaro M."/>
            <person name="Sun H."/>
            <person name="Tritt A."/>
            <person name="Yoshinaga Y."/>
            <person name="Zwiers L.-H."/>
            <person name="Turgeon B."/>
            <person name="Goodwin S."/>
            <person name="Spatafora J."/>
            <person name="Crous P."/>
            <person name="Grigoriev I."/>
        </authorList>
    </citation>
    <scope>NUCLEOTIDE SEQUENCE</scope>
    <source>
        <strain evidence="13">CBS 122368</strain>
    </source>
</reference>
<dbReference type="Pfam" id="PF22621">
    <property type="entry name" value="CurL-like_PKS_C"/>
    <property type="match status" value="1"/>
</dbReference>
<feature type="domain" description="Carrier" evidence="10">
    <location>
        <begin position="1663"/>
        <end position="1737"/>
    </location>
</feature>
<dbReference type="Pfam" id="PF00975">
    <property type="entry name" value="Thioesterase"/>
    <property type="match status" value="1"/>
</dbReference>
<dbReference type="GO" id="GO:0044550">
    <property type="term" value="P:secondary metabolite biosynthetic process"/>
    <property type="evidence" value="ECO:0007669"/>
    <property type="project" value="TreeGrafter"/>
</dbReference>
<evidence type="ECO:0000259" key="11">
    <source>
        <dbReference type="PROSITE" id="PS52004"/>
    </source>
</evidence>
<feature type="active site" description="Proton donor; for dehydratase activity" evidence="8">
    <location>
        <position position="1512"/>
    </location>
</feature>
<dbReference type="Pfam" id="PF00550">
    <property type="entry name" value="PP-binding"/>
    <property type="match status" value="2"/>
</dbReference>
<evidence type="ECO:0000256" key="6">
    <source>
        <dbReference type="ARBA" id="ARBA00023268"/>
    </source>
</evidence>
<dbReference type="Pfam" id="PF16073">
    <property type="entry name" value="SAT"/>
    <property type="match status" value="1"/>
</dbReference>
<dbReference type="InterPro" id="IPR020841">
    <property type="entry name" value="PKS_Beta-ketoAc_synthase_dom"/>
</dbReference>
<dbReference type="GO" id="GO:0031177">
    <property type="term" value="F:phosphopantetheine binding"/>
    <property type="evidence" value="ECO:0007669"/>
    <property type="project" value="InterPro"/>
</dbReference>
<evidence type="ECO:0000256" key="8">
    <source>
        <dbReference type="PROSITE-ProRule" id="PRU01363"/>
    </source>
</evidence>
<sequence length="2173" mass="234887">MNTLIFGDQTADQYPLLRKACVWKNNAPLTTFLEHISVVLREEVQKLPRPQREQIPDFLTVRDLVELYYAKGVKVPQMESCIVTIAQLAHYIGYYGENPTQSPNPANTRVLGLCTGLIAGSVVASAKTLPELLPLAVEAVRLAFRTGTCVGAARDALEHAAHAKESWSTIVTGVSENAAKSAFAEFHDERRISASAQAYVSAVSVMAITVSGPPSTTKRLFEEIDAFKNNTRVPIPVYAPYHAPHIYSQADIDRILAVESFELYKNSRPQALIHSASTGKCHTATNTLDLLKSALSEILLEPVRWDNLLEEAVSQITAVSHAECSVSAIGVTNVANSLASALKAGGQSSISVRDHTSWTVASEESRGRTQNDKIAIVGMAGRFPGAANHEELWELLSKGLDVHREVPSDRFDAQAHCDPSGKGKNKSHTPYGCFIDEPGLFDPRFFNMSPREAAQTDPMGRLALVTAYEALEMSGYVPNRTPSTKLNRIGTFYGQTSDDWREINAAENVDTYFITGGVRAFAPGRINYYFKFSGPSYSIDTACSSSLAAIQLACTSLWAGDCDTACAGGLNVLTNPDIFAGLSKGQFLSKTGSCKTYDNDADGYCRGDGCGSVILKRYEDAVADKDNILGCILGAATNHSAEAVSITHPHAGAQEFLYKKVLANAGVDAHEINYVEMHGTGTQAGDGIEMTSVTNTFAPRHRQRRPEQKLHLGAIKANIGHGEAASGINSLAKVLMMLKRDAIPANVGIKGVMNKTFPKDLLQRNVHIETKQVAFPRKGAEKRKLFLNNFSAAGGNTAILIEDGPLPKAPEGVDPRGMQMVTVTARSIASLKRNINNLIKYLDDHPETTLPSLSYTTTARRIQHNYRVSVCVDDISKVKSALQAQLKDTYSPIAMVPTKTAFTFTGQGSQYTALGKKLYEELDSFRADIEQLDNLGRLHKLPSFIPLLDGTDVATLTPVVVQLGMACIQVALARIWASWGIKPTAVIGHSLGEYAALHVAGVLSASDMVLLVGRRAQLLEQECTAHTHGMLAVKGSVDAIRQALGDKMTEIACMNGPEETVLCGTVGVVESTSELLAAKGFKATKLNVPFAFHSAQVEPILEKFKAVAAPVVFSKPEVPVLSPLTGEVIREAGIIGPDYLARHARETVNFWAALSTGKEDKAFDDKTAWVEIGAHPVCSGMVKSSLGGTPCTAGSLRRNEDPWKTLTTSISTLYLAGVAFDFNEWHKHFNDAHQLLELPTYSFDDKKYWLDYHNNWTLTKGEAPRVVEAKAIEAPVEVKSKLSTTSCHRIVREELHANTGTVVVQSDLSDPKLRATISGHQVNGTPLCPSSLYADQAMTIADYLWKQLRPNLPTPGLNVCSVEVPKTLIPQYPPPPGGQHLQIEATADLETSRVDVKFRTVPADGSKVLAEHAFGTVKYEDVDTWKEEWARTQFMVQTQIDLLNQKLQTGAAHKVLRGMAYKLFKALVTYADNYRGMEEVVLDGKQTEATAQVHFQTTPADGEFFCSPYWIDSLAHLSGFIVNASEHLDSDNSVYISHGWGSIKISKQLSPEKKYRSYVRMQPAPGNVSVGDVYIMEDGEVIGMVTGLKFQNIPRRALNIMLPPAGGAAKAAPAPATRAAPAKAPAPVPAKIQSAPAKAASKPAAKPAKPAKAAPRAPKPSGNSMTSRVMKIIAEETDVDMAELVDEAAFENLGVDSLMSLTISAKFREDLDLEISSTLFTDYPTVGEMKKFFSQYDGGAPLVEDDDESDTTEESDLGTPYEAAVASTPASSAPSVSGKESMDIRVSETREVVDGDASLARKIVAEEMGVDVSEITDGLDLSEMGMDSLMSLTILGALREQTGIDLPSTFLTTNVTIEDIENELGMRPKPKEIVKVAATATVKSASKPAPTQPQLAEVNKKLAKVVDVSNMPPATSVLLQGNAKVATKKFFLVPDGSGSATSYISIPNISPDMAVFGLNCPFMKSPEKWTCGVEGVSALFLAEIKRRQPKGPYLIGGWSAGGVMAYEVCQQLVNAGEKVESLVLIDAPCPVSLDPLPARLHIFFDQIGLLGTGKPGGTPSWLLPHFAAAIQNLKDYDPIPMDPKIAPPVLAIWCTDGVCPNPDDPRPPPGEGEDPAPMKWLLNNRTVFDDNGWAQLLPKGNFEYAVMGGNHFTMMKGEHGATLGKLIQKGLKL</sequence>
<feature type="region of interest" description="N-terminal hotdog fold" evidence="8">
    <location>
        <begin position="1288"/>
        <end position="1424"/>
    </location>
</feature>
<dbReference type="InterPro" id="IPR050091">
    <property type="entry name" value="PKS_NRPS_Biosynth_Enz"/>
</dbReference>
<dbReference type="InterPro" id="IPR014043">
    <property type="entry name" value="Acyl_transferase_dom"/>
</dbReference>
<dbReference type="Gene3D" id="1.10.1200.10">
    <property type="entry name" value="ACP-like"/>
    <property type="match status" value="2"/>
</dbReference>
<dbReference type="InterPro" id="IPR014030">
    <property type="entry name" value="Ketoacyl_synth_N"/>
</dbReference>
<feature type="region of interest" description="Disordered" evidence="9">
    <location>
        <begin position="1738"/>
        <end position="1783"/>
    </location>
</feature>
<accession>A0A6A6HUW8</accession>
<dbReference type="FunFam" id="3.40.50.1820:FF:000116">
    <property type="entry name" value="Sterigmatocystin biosynthesis polyketide synthase"/>
    <property type="match status" value="1"/>
</dbReference>
<keyword evidence="14" id="KW-1185">Reference proteome</keyword>
<dbReference type="Gene3D" id="3.40.47.10">
    <property type="match status" value="1"/>
</dbReference>
<dbReference type="SUPFAM" id="SSF53474">
    <property type="entry name" value="alpha/beta-Hydrolases"/>
    <property type="match status" value="1"/>
</dbReference>
<dbReference type="Pfam" id="PF00698">
    <property type="entry name" value="Acyl_transf_1"/>
    <property type="match status" value="1"/>
</dbReference>
<dbReference type="OrthoDB" id="329835at2759"/>
<dbReference type="Gene3D" id="3.10.129.110">
    <property type="entry name" value="Polyketide synthase dehydratase"/>
    <property type="match status" value="1"/>
</dbReference>
<dbReference type="SUPFAM" id="SSF53901">
    <property type="entry name" value="Thiolase-like"/>
    <property type="match status" value="1"/>
</dbReference>
<keyword evidence="4" id="KW-0808">Transferase</keyword>
<dbReference type="PANTHER" id="PTHR43775:SF37">
    <property type="entry name" value="SI:DKEY-61P9.11"/>
    <property type="match status" value="1"/>
</dbReference>
<protein>
    <submittedName>
        <fullName evidence="13">Polyketide synthase-like protein</fullName>
    </submittedName>
</protein>
<dbReference type="Pfam" id="PF00109">
    <property type="entry name" value="ketoacyl-synt"/>
    <property type="match status" value="1"/>
</dbReference>
<dbReference type="InterPro" id="IPR032088">
    <property type="entry name" value="SAT"/>
</dbReference>
<evidence type="ECO:0000256" key="4">
    <source>
        <dbReference type="ARBA" id="ARBA00022679"/>
    </source>
</evidence>
<feature type="active site" description="Proton acceptor; for dehydratase activity" evidence="8">
    <location>
        <position position="1320"/>
    </location>
</feature>
<dbReference type="SUPFAM" id="SSF52151">
    <property type="entry name" value="FabD/lysophospholipase-like"/>
    <property type="match status" value="2"/>
</dbReference>
<dbReference type="SMART" id="SM00823">
    <property type="entry name" value="PKS_PP"/>
    <property type="match status" value="2"/>
</dbReference>
<evidence type="ECO:0000256" key="5">
    <source>
        <dbReference type="ARBA" id="ARBA00022737"/>
    </source>
</evidence>
<dbReference type="InterPro" id="IPR030918">
    <property type="entry name" value="PT_fungal_PKS"/>
</dbReference>
<dbReference type="Gene3D" id="3.30.70.3290">
    <property type="match status" value="1"/>
</dbReference>
<dbReference type="NCBIfam" id="TIGR04532">
    <property type="entry name" value="PT_fungal_PKS"/>
    <property type="match status" value="1"/>
</dbReference>
<dbReference type="GO" id="GO:0006633">
    <property type="term" value="P:fatty acid biosynthetic process"/>
    <property type="evidence" value="ECO:0007669"/>
    <property type="project" value="InterPro"/>
</dbReference>
<comment type="function">
    <text evidence="7">Non-reducing polyketide synthase; part of a gene cluster that mediates the biosynthesis of a yet unidentified natural product.</text>
</comment>
<dbReference type="PROSITE" id="PS00606">
    <property type="entry name" value="KS3_1"/>
    <property type="match status" value="1"/>
</dbReference>
<dbReference type="InterPro" id="IPR014031">
    <property type="entry name" value="Ketoacyl_synth_C"/>
</dbReference>
<dbReference type="InterPro" id="IPR016035">
    <property type="entry name" value="Acyl_Trfase/lysoPLipase"/>
</dbReference>
<dbReference type="InterPro" id="IPR049900">
    <property type="entry name" value="PKS_mFAS_DH"/>
</dbReference>
<feature type="compositionally biased region" description="Low complexity" evidence="9">
    <location>
        <begin position="1763"/>
        <end position="1777"/>
    </location>
</feature>
<dbReference type="InterPro" id="IPR020806">
    <property type="entry name" value="PKS_PP-bd"/>
</dbReference>
<organism evidence="13 14">
    <name type="scientific">Trematosphaeria pertusa</name>
    <dbReference type="NCBI Taxonomy" id="390896"/>
    <lineage>
        <taxon>Eukaryota</taxon>
        <taxon>Fungi</taxon>
        <taxon>Dikarya</taxon>
        <taxon>Ascomycota</taxon>
        <taxon>Pezizomycotina</taxon>
        <taxon>Dothideomycetes</taxon>
        <taxon>Pleosporomycetidae</taxon>
        <taxon>Pleosporales</taxon>
        <taxon>Massarineae</taxon>
        <taxon>Trematosphaeriaceae</taxon>
        <taxon>Trematosphaeria</taxon>
    </lineage>
</organism>
<dbReference type="SUPFAM" id="SSF47336">
    <property type="entry name" value="ACP-like"/>
    <property type="match status" value="2"/>
</dbReference>
<dbReference type="InterPro" id="IPR016039">
    <property type="entry name" value="Thiolase-like"/>
</dbReference>
<dbReference type="GO" id="GO:0004312">
    <property type="term" value="F:fatty acid synthase activity"/>
    <property type="evidence" value="ECO:0007669"/>
    <property type="project" value="TreeGrafter"/>
</dbReference>
<dbReference type="FunFam" id="1.10.1200.10:FF:000011">
    <property type="entry name" value="Sterigmatocystin biosynthesis polyketide synthase"/>
    <property type="match status" value="1"/>
</dbReference>
<evidence type="ECO:0000256" key="7">
    <source>
        <dbReference type="ARBA" id="ARBA00055753"/>
    </source>
</evidence>
<dbReference type="Pfam" id="PF14765">
    <property type="entry name" value="PS-DH"/>
    <property type="match status" value="1"/>
</dbReference>
<dbReference type="PROSITE" id="PS50075">
    <property type="entry name" value="CARRIER"/>
    <property type="match status" value="2"/>
</dbReference>
<dbReference type="InterPro" id="IPR036736">
    <property type="entry name" value="ACP-like_sf"/>
</dbReference>
<feature type="domain" description="Ketosynthase family 3 (KS3)" evidence="11">
    <location>
        <begin position="371"/>
        <end position="803"/>
    </location>
</feature>
<proteinExistence type="predicted"/>
<dbReference type="SUPFAM" id="SSF55048">
    <property type="entry name" value="Probable ACP-binding domain of malonyl-CoA ACP transacylase"/>
    <property type="match status" value="1"/>
</dbReference>
<dbReference type="InterPro" id="IPR001227">
    <property type="entry name" value="Ac_transferase_dom_sf"/>
</dbReference>
<dbReference type="FunFam" id="3.10.129.110:FF:000001">
    <property type="entry name" value="Sterigmatocystin biosynthesis polyketide synthase"/>
    <property type="match status" value="1"/>
</dbReference>
<dbReference type="FunFam" id="3.40.47.10:FF:000031">
    <property type="entry name" value="Sterigmatocystin biosynthesis polyketide synthase"/>
    <property type="match status" value="1"/>
</dbReference>
<dbReference type="RefSeq" id="XP_033676989.1">
    <property type="nucleotide sequence ID" value="XM_033820167.1"/>
</dbReference>
<dbReference type="SMART" id="SM00827">
    <property type="entry name" value="PKS_AT"/>
    <property type="match status" value="1"/>
</dbReference>
<name>A0A6A6HUW8_9PLEO</name>
<evidence type="ECO:0000259" key="12">
    <source>
        <dbReference type="PROSITE" id="PS52019"/>
    </source>
</evidence>
<dbReference type="InterPro" id="IPR042104">
    <property type="entry name" value="PKS_dehydratase_sf"/>
</dbReference>
<keyword evidence="6" id="KW-0511">Multifunctional enzyme</keyword>
<dbReference type="PROSITE" id="PS52004">
    <property type="entry name" value="KS3_2"/>
    <property type="match status" value="1"/>
</dbReference>
<dbReference type="Gene3D" id="3.40.50.1820">
    <property type="entry name" value="alpha/beta hydrolase"/>
    <property type="match status" value="1"/>
</dbReference>
<dbReference type="InterPro" id="IPR001031">
    <property type="entry name" value="Thioesterase"/>
</dbReference>
<dbReference type="InterPro" id="IPR049551">
    <property type="entry name" value="PKS_DH_C"/>
</dbReference>
<evidence type="ECO:0000256" key="3">
    <source>
        <dbReference type="ARBA" id="ARBA00022553"/>
    </source>
</evidence>
<evidence type="ECO:0000256" key="1">
    <source>
        <dbReference type="ARBA" id="ARBA00001957"/>
    </source>
</evidence>
<dbReference type="InterPro" id="IPR018201">
    <property type="entry name" value="Ketoacyl_synth_AS"/>
</dbReference>
<dbReference type="CDD" id="cd00833">
    <property type="entry name" value="PKS"/>
    <property type="match status" value="1"/>
</dbReference>
<evidence type="ECO:0000256" key="2">
    <source>
        <dbReference type="ARBA" id="ARBA00022450"/>
    </source>
</evidence>
<dbReference type="PROSITE" id="PS52019">
    <property type="entry name" value="PKS_MFAS_DH"/>
    <property type="match status" value="1"/>
</dbReference>
<keyword evidence="2" id="KW-0596">Phosphopantetheine</keyword>
<dbReference type="PANTHER" id="PTHR43775">
    <property type="entry name" value="FATTY ACID SYNTHASE"/>
    <property type="match status" value="1"/>
</dbReference>
<dbReference type="GeneID" id="54573497"/>
<evidence type="ECO:0000259" key="10">
    <source>
        <dbReference type="PROSITE" id="PS50075"/>
    </source>
</evidence>
<feature type="region of interest" description="Disordered" evidence="9">
    <location>
        <begin position="1610"/>
        <end position="1665"/>
    </location>
</feature>
<dbReference type="InterPro" id="IPR006162">
    <property type="entry name" value="Ppantetheine_attach_site"/>
</dbReference>
<evidence type="ECO:0000256" key="9">
    <source>
        <dbReference type="SAM" id="MobiDB-lite"/>
    </source>
</evidence>
<evidence type="ECO:0000313" key="13">
    <source>
        <dbReference type="EMBL" id="KAF2241985.1"/>
    </source>
</evidence>
<dbReference type="FunFam" id="3.40.366.10:FF:000002">
    <property type="entry name" value="Probable polyketide synthase 2"/>
    <property type="match status" value="1"/>
</dbReference>
<dbReference type="InterPro" id="IPR009081">
    <property type="entry name" value="PP-bd_ACP"/>
</dbReference>
<dbReference type="PROSITE" id="PS00012">
    <property type="entry name" value="PHOSPHOPANTETHEINE"/>
    <property type="match status" value="1"/>
</dbReference>
<feature type="domain" description="PKS/mFAS DH" evidence="12">
    <location>
        <begin position="1288"/>
        <end position="1599"/>
    </location>
</feature>
<keyword evidence="3" id="KW-0597">Phosphoprotein</keyword>
<feature type="domain" description="Carrier" evidence="10">
    <location>
        <begin position="1794"/>
        <end position="1868"/>
    </location>
</feature>
<gene>
    <name evidence="13" type="ORF">BU26DRAFT_162696</name>
</gene>
<dbReference type="SMART" id="SM00825">
    <property type="entry name" value="PKS_KS"/>
    <property type="match status" value="1"/>
</dbReference>
<comment type="cofactor">
    <cofactor evidence="1">
        <name>pantetheine 4'-phosphate</name>
        <dbReference type="ChEBI" id="CHEBI:47942"/>
    </cofactor>
</comment>
<keyword evidence="5" id="KW-0677">Repeat</keyword>
<dbReference type="InterPro" id="IPR016036">
    <property type="entry name" value="Malonyl_transacylase_ACP-bd"/>
</dbReference>
<feature type="compositionally biased region" description="Low complexity" evidence="9">
    <location>
        <begin position="1610"/>
        <end position="1661"/>
    </location>
</feature>
<feature type="region of interest" description="C-terminal hotdog fold" evidence="8">
    <location>
        <begin position="1452"/>
        <end position="1599"/>
    </location>
</feature>